<accession>A0AAV3R0X1</accession>
<dbReference type="Proteomes" id="UP001454036">
    <property type="component" value="Unassembled WGS sequence"/>
</dbReference>
<organism evidence="2 3">
    <name type="scientific">Lithospermum erythrorhizon</name>
    <name type="common">Purple gromwell</name>
    <name type="synonym">Lithospermum officinale var. erythrorhizon</name>
    <dbReference type="NCBI Taxonomy" id="34254"/>
    <lineage>
        <taxon>Eukaryota</taxon>
        <taxon>Viridiplantae</taxon>
        <taxon>Streptophyta</taxon>
        <taxon>Embryophyta</taxon>
        <taxon>Tracheophyta</taxon>
        <taxon>Spermatophyta</taxon>
        <taxon>Magnoliopsida</taxon>
        <taxon>eudicotyledons</taxon>
        <taxon>Gunneridae</taxon>
        <taxon>Pentapetalae</taxon>
        <taxon>asterids</taxon>
        <taxon>lamiids</taxon>
        <taxon>Boraginales</taxon>
        <taxon>Boraginaceae</taxon>
        <taxon>Boraginoideae</taxon>
        <taxon>Lithospermeae</taxon>
        <taxon>Lithospermum</taxon>
    </lineage>
</organism>
<proteinExistence type="predicted"/>
<evidence type="ECO:0000256" key="1">
    <source>
        <dbReference type="SAM" id="MobiDB-lite"/>
    </source>
</evidence>
<reference evidence="2 3" key="1">
    <citation type="submission" date="2024-01" db="EMBL/GenBank/DDBJ databases">
        <title>The complete chloroplast genome sequence of Lithospermum erythrorhizon: insights into the phylogenetic relationship among Boraginaceae species and the maternal lineages of purple gromwells.</title>
        <authorList>
            <person name="Okada T."/>
            <person name="Watanabe K."/>
        </authorList>
    </citation>
    <scope>NUCLEOTIDE SEQUENCE [LARGE SCALE GENOMIC DNA]</scope>
</reference>
<gene>
    <name evidence="2" type="ORF">LIER_43836</name>
</gene>
<evidence type="ECO:0000313" key="2">
    <source>
        <dbReference type="EMBL" id="GAA0169066.1"/>
    </source>
</evidence>
<name>A0AAV3R0X1_LITER</name>
<keyword evidence="3" id="KW-1185">Reference proteome</keyword>
<dbReference type="EMBL" id="BAABME010039643">
    <property type="protein sequence ID" value="GAA0169066.1"/>
    <property type="molecule type" value="Genomic_DNA"/>
</dbReference>
<dbReference type="PANTHER" id="PTHR33240:SF15">
    <property type="entry name" value="GAG-PRO-LIKE PROTEIN"/>
    <property type="match status" value="1"/>
</dbReference>
<dbReference type="PANTHER" id="PTHR33240">
    <property type="entry name" value="OS08G0508500 PROTEIN"/>
    <property type="match status" value="1"/>
</dbReference>
<feature type="region of interest" description="Disordered" evidence="1">
    <location>
        <begin position="195"/>
        <end position="232"/>
    </location>
</feature>
<dbReference type="AlphaFoldDB" id="A0AAV3R0X1"/>
<evidence type="ECO:0008006" key="4">
    <source>
        <dbReference type="Google" id="ProtNLM"/>
    </source>
</evidence>
<feature type="compositionally biased region" description="Polar residues" evidence="1">
    <location>
        <begin position="211"/>
        <end position="220"/>
    </location>
</feature>
<sequence>MNIPMANEKVTMISFFHGLRYGPLKEKLVLEPANTPNDLSKFVIQYIKLEKVKLLAEQMTEIRSGNGKVADEGPRRSPRRTRVWDHLQNPKEREPFKRLRVRSSRIEEGRIRKPQELMFNNYTHLRTTVGKVYAQVEDKKIYSRPQKIKAPPNRRDHKKYCEYHKNHGHDTDECRILNSEIERLVRRGQLKEFVKADQCGSPGRPRELSPRQRQGGNTDASPRITGRVDTFSGGITGGGDTSNVWRRYAHRSVYALSLMATIYKEPISFSDNELVGLELPHDDPLMTSPIIANFVVARMLVVDRNRLIGRPLLNALRAIVSLLHLKMKFPTSGGVEKS</sequence>
<protein>
    <recommendedName>
        <fullName evidence="4">Reverse transcriptase domain-containing protein</fullName>
    </recommendedName>
</protein>
<comment type="caution">
    <text evidence="2">The sequence shown here is derived from an EMBL/GenBank/DDBJ whole genome shotgun (WGS) entry which is preliminary data.</text>
</comment>
<evidence type="ECO:0000313" key="3">
    <source>
        <dbReference type="Proteomes" id="UP001454036"/>
    </source>
</evidence>